<sequence length="127" mass="14543">MQRWRWMMSEVFIANTECIRQGDWVDEPHRTYRVNRCIAIAKYARSLQKNTITSQIIQGDFIHGIFFIQQISKPRLVSPNHCCVFSICLRERESADILYLPQSAVYLASELDLASCGTATKGKGNSV</sequence>
<evidence type="ECO:0000313" key="2">
    <source>
        <dbReference type="Proteomes" id="UP000438429"/>
    </source>
</evidence>
<name>A0A6A4SU70_SCOMX</name>
<proteinExistence type="predicted"/>
<dbReference type="Proteomes" id="UP000438429">
    <property type="component" value="Unassembled WGS sequence"/>
</dbReference>
<protein>
    <submittedName>
        <fullName evidence="1">Uncharacterized protein</fullName>
    </submittedName>
</protein>
<comment type="caution">
    <text evidence="1">The sequence shown here is derived from an EMBL/GenBank/DDBJ whole genome shotgun (WGS) entry which is preliminary data.</text>
</comment>
<organism evidence="1 2">
    <name type="scientific">Scophthalmus maximus</name>
    <name type="common">Turbot</name>
    <name type="synonym">Psetta maxima</name>
    <dbReference type="NCBI Taxonomy" id="52904"/>
    <lineage>
        <taxon>Eukaryota</taxon>
        <taxon>Metazoa</taxon>
        <taxon>Chordata</taxon>
        <taxon>Craniata</taxon>
        <taxon>Vertebrata</taxon>
        <taxon>Euteleostomi</taxon>
        <taxon>Actinopterygii</taxon>
        <taxon>Neopterygii</taxon>
        <taxon>Teleostei</taxon>
        <taxon>Neoteleostei</taxon>
        <taxon>Acanthomorphata</taxon>
        <taxon>Carangaria</taxon>
        <taxon>Pleuronectiformes</taxon>
        <taxon>Pleuronectoidei</taxon>
        <taxon>Scophthalmidae</taxon>
        <taxon>Scophthalmus</taxon>
    </lineage>
</organism>
<reference evidence="1 2" key="1">
    <citation type="submission" date="2019-06" db="EMBL/GenBank/DDBJ databases">
        <title>Draft genomes of female and male turbot (Scophthalmus maximus).</title>
        <authorList>
            <person name="Xu H."/>
            <person name="Xu X.-W."/>
            <person name="Shao C."/>
            <person name="Chen S."/>
        </authorList>
    </citation>
    <scope>NUCLEOTIDE SEQUENCE [LARGE SCALE GENOMIC DNA]</scope>
    <source>
        <strain evidence="1">Ysfricsl-2016a</strain>
        <tissue evidence="1">Blood</tissue>
    </source>
</reference>
<dbReference type="AlphaFoldDB" id="A0A6A4SU70"/>
<accession>A0A6A4SU70</accession>
<evidence type="ECO:0000313" key="1">
    <source>
        <dbReference type="EMBL" id="KAF0034594.1"/>
    </source>
</evidence>
<dbReference type="EMBL" id="VEVO01000011">
    <property type="protein sequence ID" value="KAF0034594.1"/>
    <property type="molecule type" value="Genomic_DNA"/>
</dbReference>
<gene>
    <name evidence="1" type="ORF">F2P81_012352</name>
</gene>